<evidence type="ECO:0000259" key="13">
    <source>
        <dbReference type="PROSITE" id="PS50897"/>
    </source>
</evidence>
<evidence type="ECO:0000256" key="7">
    <source>
        <dbReference type="ARBA" id="ARBA00022771"/>
    </source>
</evidence>
<dbReference type="GO" id="GO:0005737">
    <property type="term" value="C:cytoplasm"/>
    <property type="evidence" value="ECO:0007669"/>
    <property type="project" value="UniProtKB-SubCell"/>
</dbReference>
<proteinExistence type="inferred from homology"/>
<name>A0A915LIL8_MELJA</name>
<keyword evidence="5" id="KW-0963">Cytoplasm</keyword>
<evidence type="ECO:0000256" key="2">
    <source>
        <dbReference type="ARBA" id="ARBA00004496"/>
    </source>
</evidence>
<dbReference type="SMART" id="SM00668">
    <property type="entry name" value="CTLH"/>
    <property type="match status" value="1"/>
</dbReference>
<feature type="domain" description="CTLH" evidence="13">
    <location>
        <begin position="140"/>
        <end position="197"/>
    </location>
</feature>
<organism evidence="16 17">
    <name type="scientific">Meloidogyne javanica</name>
    <name type="common">Root-knot nematode worm</name>
    <dbReference type="NCBI Taxonomy" id="6303"/>
    <lineage>
        <taxon>Eukaryota</taxon>
        <taxon>Metazoa</taxon>
        <taxon>Ecdysozoa</taxon>
        <taxon>Nematoda</taxon>
        <taxon>Chromadorea</taxon>
        <taxon>Rhabditida</taxon>
        <taxon>Tylenchina</taxon>
        <taxon>Tylenchomorpha</taxon>
        <taxon>Tylenchoidea</taxon>
        <taxon>Meloidogynidae</taxon>
        <taxon>Meloidogyninae</taxon>
        <taxon>Meloidogyne</taxon>
        <taxon>Meloidogyne incognita group</taxon>
    </lineage>
</organism>
<dbReference type="GO" id="GO:0008270">
    <property type="term" value="F:zinc ion binding"/>
    <property type="evidence" value="ECO:0007669"/>
    <property type="project" value="UniProtKB-KW"/>
</dbReference>
<evidence type="ECO:0000256" key="10">
    <source>
        <dbReference type="ARBA" id="ARBA00023057"/>
    </source>
</evidence>
<accession>A0A915LIL8</accession>
<evidence type="ECO:0000256" key="1">
    <source>
        <dbReference type="ARBA" id="ARBA00004109"/>
    </source>
</evidence>
<evidence type="ECO:0000313" key="17">
    <source>
        <dbReference type="WBParaSite" id="scaffold1134_cov233.g2529"/>
    </source>
</evidence>
<comment type="similarity">
    <text evidence="3">Belongs to the MsrB Met sulfoxide reductase family.</text>
</comment>
<dbReference type="InterPro" id="IPR011057">
    <property type="entry name" value="Mss4-like_sf"/>
</dbReference>
<feature type="domain" description="MsrB" evidence="14">
    <location>
        <begin position="388"/>
        <end position="453"/>
    </location>
</feature>
<evidence type="ECO:0000256" key="3">
    <source>
        <dbReference type="ARBA" id="ARBA00007174"/>
    </source>
</evidence>
<evidence type="ECO:0000256" key="9">
    <source>
        <dbReference type="ARBA" id="ARBA00023002"/>
    </source>
</evidence>
<dbReference type="WBParaSite" id="scaffold1134_cov233.g2529">
    <property type="protein sequence ID" value="scaffold1134_cov233.g2529"/>
    <property type="gene ID" value="scaffold1134_cov233.g2529"/>
</dbReference>
<evidence type="ECO:0000256" key="4">
    <source>
        <dbReference type="ARBA" id="ARBA00014384"/>
    </source>
</evidence>
<evidence type="ECO:0000256" key="5">
    <source>
        <dbReference type="ARBA" id="ARBA00022490"/>
    </source>
</evidence>
<dbReference type="GO" id="GO:0061630">
    <property type="term" value="F:ubiquitin protein ligase activity"/>
    <property type="evidence" value="ECO:0007669"/>
    <property type="project" value="InterPro"/>
</dbReference>
<dbReference type="InterPro" id="IPR006594">
    <property type="entry name" value="LisH"/>
</dbReference>
<dbReference type="InterPro" id="IPR024964">
    <property type="entry name" value="CTLH/CRA"/>
</dbReference>
<dbReference type="Gene3D" id="2.170.150.20">
    <property type="entry name" value="Peptide methionine sulfoxide reductase"/>
    <property type="match status" value="1"/>
</dbReference>
<dbReference type="InterPro" id="IPR045098">
    <property type="entry name" value="Fyv10_fam"/>
</dbReference>
<comment type="subcellular location">
    <subcellularLocation>
        <location evidence="2">Cytoplasm</location>
    </subcellularLocation>
    <subcellularLocation>
        <location evidence="1">Nucleus matrix</location>
    </subcellularLocation>
</comment>
<dbReference type="SUPFAM" id="SSF51316">
    <property type="entry name" value="Mss4-like"/>
    <property type="match status" value="1"/>
</dbReference>
<keyword evidence="8" id="KW-0862">Zinc</keyword>
<dbReference type="PANTHER" id="PTHR12170">
    <property type="entry name" value="MACROPHAGE ERYTHROBLAST ATTACHER-RELATED"/>
    <property type="match status" value="1"/>
</dbReference>
<evidence type="ECO:0000259" key="15">
    <source>
        <dbReference type="PROSITE" id="PS51867"/>
    </source>
</evidence>
<dbReference type="PROSITE" id="PS50897">
    <property type="entry name" value="CTLH"/>
    <property type="match status" value="1"/>
</dbReference>
<dbReference type="InterPro" id="IPR044063">
    <property type="entry name" value="ZF_RING_GID"/>
</dbReference>
<dbReference type="Proteomes" id="UP000887561">
    <property type="component" value="Unplaced"/>
</dbReference>
<dbReference type="Pfam" id="PF01641">
    <property type="entry name" value="SelR"/>
    <property type="match status" value="1"/>
</dbReference>
<feature type="zinc finger region" description="RING-Gid-type" evidence="12">
    <location>
        <begin position="322"/>
        <end position="369"/>
    </location>
</feature>
<evidence type="ECO:0000256" key="8">
    <source>
        <dbReference type="ARBA" id="ARBA00022833"/>
    </source>
</evidence>
<dbReference type="PROSITE" id="PS51867">
    <property type="entry name" value="ZF_RING_GID"/>
    <property type="match status" value="1"/>
</dbReference>
<keyword evidence="9" id="KW-0560">Oxidoreductase</keyword>
<evidence type="ECO:0000256" key="6">
    <source>
        <dbReference type="ARBA" id="ARBA00022723"/>
    </source>
</evidence>
<keyword evidence="6" id="KW-0479">Metal-binding</keyword>
<sequence length="576" mass="64807">MSGKSLTTFNELNCLEYGTLKIPYELWNKKFRCTQRVIDQCIFHFQKEFELLEQKLKERTQPIYDVSQKLTEEIESGEVLNKQVEMLTQAGSSDSTVRKSFYDQRLNRFIVEHLLRTGYFETAQLLADYVGLDIQAQKSVYLVARQVEESLRNKDLTLCLNWVRDNRSKLHRIGSRLETEVRIQHCVELVKSGRTADSLKYVQSFFGNKSDLHGVHWMANTNLLHLMGLIALGKDSSRSEHQPLLSDERYSTLIQLFRLENDRIYKFCTQSPFSACLQAGIAVHKTPQCKKDSNSRCIVCSSVFELSEGLPYTHLSNSRLFCAISGELFDCEDNRPMMLPNGHVYGEKSMRKLAKNNEFVELAFTGKYDKHFIPGGKYVCTCCGADFWPAFSKSIEADKNIIRLPDHSFGRIRTEVRCFVCNAHLGHVFDDGPQKDGGERYCINSESIDFVGSVYSFRLPIPFGEINFTKTPDGETQFGIGSNVNIGGSGAESNLQFSKKKNGTAQVQTGGGVLVDGKKFGTNSTFGGGKEGLTADTDIQAGKHTLHGGVGKENEFIGDLTNAINDEKNNTKKPKI</sequence>
<feature type="domain" description="RING-Gid-type" evidence="15">
    <location>
        <begin position="322"/>
        <end position="369"/>
    </location>
</feature>
<dbReference type="PANTHER" id="PTHR12170:SF2">
    <property type="entry name" value="E3 UBIQUITIN-PROTEIN TRANSFERASE MAEA"/>
    <property type="match status" value="1"/>
</dbReference>
<dbReference type="InterPro" id="IPR006595">
    <property type="entry name" value="CTLH_C"/>
</dbReference>
<dbReference type="AlphaFoldDB" id="A0A915LIL8"/>
<dbReference type="GO" id="GO:0034657">
    <property type="term" value="C:GID complex"/>
    <property type="evidence" value="ECO:0007669"/>
    <property type="project" value="TreeGrafter"/>
</dbReference>
<evidence type="ECO:0000313" key="16">
    <source>
        <dbReference type="Proteomes" id="UP000887561"/>
    </source>
</evidence>
<evidence type="ECO:0000256" key="12">
    <source>
        <dbReference type="PROSITE-ProRule" id="PRU01215"/>
    </source>
</evidence>
<protein>
    <recommendedName>
        <fullName evidence="4">E3 ubiquitin-protein transferase MAEA</fullName>
    </recommendedName>
    <alternativeName>
        <fullName evidence="11">Macrophage erythroblast attacher</fullName>
    </alternativeName>
</protein>
<keyword evidence="16" id="KW-1185">Reference proteome</keyword>
<dbReference type="CDD" id="cd16659">
    <property type="entry name" value="RING-Ubox_Emp"/>
    <property type="match status" value="1"/>
</dbReference>
<dbReference type="InterPro" id="IPR002579">
    <property type="entry name" value="Met_Sox_Rdtase_MsrB_dom"/>
</dbReference>
<dbReference type="PROSITE" id="PS51790">
    <property type="entry name" value="MSRB"/>
    <property type="match status" value="1"/>
</dbReference>
<dbReference type="GO" id="GO:0016363">
    <property type="term" value="C:nuclear matrix"/>
    <property type="evidence" value="ECO:0007669"/>
    <property type="project" value="UniProtKB-SubCell"/>
</dbReference>
<dbReference type="PROSITE" id="PS50896">
    <property type="entry name" value="LISH"/>
    <property type="match status" value="1"/>
</dbReference>
<evidence type="ECO:0000259" key="14">
    <source>
        <dbReference type="PROSITE" id="PS51790"/>
    </source>
</evidence>
<keyword evidence="10" id="KW-0265">Erythrocyte maturation</keyword>
<evidence type="ECO:0000256" key="11">
    <source>
        <dbReference type="ARBA" id="ARBA00029678"/>
    </source>
</evidence>
<reference evidence="17" key="1">
    <citation type="submission" date="2022-11" db="UniProtKB">
        <authorList>
            <consortium name="WormBaseParasite"/>
        </authorList>
    </citation>
    <scope>IDENTIFICATION</scope>
</reference>
<dbReference type="GO" id="GO:0043161">
    <property type="term" value="P:proteasome-mediated ubiquitin-dependent protein catabolic process"/>
    <property type="evidence" value="ECO:0007669"/>
    <property type="project" value="InterPro"/>
</dbReference>
<keyword evidence="7 12" id="KW-0863">Zinc-finger</keyword>
<dbReference type="GO" id="GO:0043249">
    <property type="term" value="P:erythrocyte maturation"/>
    <property type="evidence" value="ECO:0007669"/>
    <property type="project" value="UniProtKB-KW"/>
</dbReference>
<dbReference type="GO" id="GO:0033743">
    <property type="term" value="F:peptide-methionine (R)-S-oxide reductase activity"/>
    <property type="evidence" value="ECO:0007669"/>
    <property type="project" value="InterPro"/>
</dbReference>
<dbReference type="Pfam" id="PF10607">
    <property type="entry name" value="CTLH"/>
    <property type="match status" value="1"/>
</dbReference>